<dbReference type="EMBL" id="JAKLWS010000045">
    <property type="protein sequence ID" value="MCG2590823.1"/>
    <property type="molecule type" value="Genomic_DNA"/>
</dbReference>
<comment type="caution">
    <text evidence="6">The sequence shown here is derived from an EMBL/GenBank/DDBJ whole genome shotgun (WGS) entry which is preliminary data.</text>
</comment>
<feature type="domain" description="Formyl transferase N-terminal" evidence="5">
    <location>
        <begin position="58"/>
        <end position="200"/>
    </location>
</feature>
<sequence>MLLITSNKLRHKYVANKIASQLDLTAIISEEKAASTTPSREKNNRETKIIQKHFDERSSTEKKLLGQVDSFPKSIEIQKVERGQSNSENVLEWIQSQKPNVILLYGSGIIKAPLLDYYKNRIINLHLGLSPYYRGSGTNFWPLVDGNPECVGATIHIATPDVDAGGILSQVRPREICRSDRAHDLGTKTIITGSDMLCKVVPFYMKNKLQPVKQDLNKGKVFKRKDFNAGAVKKMWQNLESGMIEDYIKNKQKRDSKYPIVSPNL</sequence>
<reference evidence="6" key="1">
    <citation type="submission" date="2022-01" db="EMBL/GenBank/DDBJ databases">
        <authorList>
            <person name="Wang Y."/>
        </authorList>
    </citation>
    <scope>NUCLEOTIDE SEQUENCE</scope>
    <source>
        <strain evidence="6">WB101</strain>
    </source>
</reference>
<evidence type="ECO:0000256" key="1">
    <source>
        <dbReference type="ARBA" id="ARBA00005054"/>
    </source>
</evidence>
<dbReference type="InterPro" id="IPR002376">
    <property type="entry name" value="Formyl_transf_N"/>
</dbReference>
<dbReference type="Pfam" id="PF00551">
    <property type="entry name" value="Formyl_trans_N"/>
    <property type="match status" value="1"/>
</dbReference>
<keyword evidence="4" id="KW-0658">Purine biosynthesis</keyword>
<dbReference type="CDD" id="cd08653">
    <property type="entry name" value="FMT_core_like_3"/>
    <property type="match status" value="1"/>
</dbReference>
<dbReference type="Gene3D" id="3.40.50.170">
    <property type="entry name" value="Formyl transferase, N-terminal domain"/>
    <property type="match status" value="1"/>
</dbReference>
<proteinExistence type="predicted"/>
<name>A0ABS9KIZ5_9BACT</name>
<evidence type="ECO:0000256" key="2">
    <source>
        <dbReference type="ARBA" id="ARBA00012254"/>
    </source>
</evidence>
<keyword evidence="7" id="KW-1185">Reference proteome</keyword>
<dbReference type="GO" id="GO:0016740">
    <property type="term" value="F:transferase activity"/>
    <property type="evidence" value="ECO:0007669"/>
    <property type="project" value="UniProtKB-KW"/>
</dbReference>
<protein>
    <recommendedName>
        <fullName evidence="2">phosphoribosylglycinamide formyltransferase 1</fullName>
        <ecNumber evidence="2">2.1.2.2</ecNumber>
    </recommendedName>
</protein>
<gene>
    <name evidence="6" type="ORF">L6773_19795</name>
</gene>
<dbReference type="EC" id="2.1.2.2" evidence="2"/>
<dbReference type="SUPFAM" id="SSF53328">
    <property type="entry name" value="Formyltransferase"/>
    <property type="match status" value="1"/>
</dbReference>
<dbReference type="PANTHER" id="PTHR43369:SF2">
    <property type="entry name" value="PHOSPHORIBOSYLGLYCINAMIDE FORMYLTRANSFERASE"/>
    <property type="match status" value="1"/>
</dbReference>
<evidence type="ECO:0000259" key="5">
    <source>
        <dbReference type="Pfam" id="PF00551"/>
    </source>
</evidence>
<evidence type="ECO:0000313" key="7">
    <source>
        <dbReference type="Proteomes" id="UP001165366"/>
    </source>
</evidence>
<dbReference type="InterPro" id="IPR036477">
    <property type="entry name" value="Formyl_transf_N_sf"/>
</dbReference>
<comment type="pathway">
    <text evidence="1">Purine metabolism; IMP biosynthesis via de novo pathway; N(2)-formyl-N(1)-(5-phospho-D-ribosyl)glycinamide from N(1)-(5-phospho-D-ribosyl)glycinamide (10-formyl THF route): step 1/1.</text>
</comment>
<dbReference type="Proteomes" id="UP001165366">
    <property type="component" value="Unassembled WGS sequence"/>
</dbReference>
<reference evidence="6" key="2">
    <citation type="submission" date="2024-05" db="EMBL/GenBank/DDBJ databases">
        <title>Rhodohalobacter halophilus gen. nov., sp. nov., a moderately halophilic member of the family Balneolaceae.</title>
        <authorList>
            <person name="Xia J."/>
        </authorList>
    </citation>
    <scope>NUCLEOTIDE SEQUENCE</scope>
    <source>
        <strain evidence="6">WB101</strain>
    </source>
</reference>
<evidence type="ECO:0000256" key="3">
    <source>
        <dbReference type="ARBA" id="ARBA00022679"/>
    </source>
</evidence>
<organism evidence="6 7">
    <name type="scientific">Rhodohalobacter sulfatireducens</name>
    <dbReference type="NCBI Taxonomy" id="2911366"/>
    <lineage>
        <taxon>Bacteria</taxon>
        <taxon>Pseudomonadati</taxon>
        <taxon>Balneolota</taxon>
        <taxon>Balneolia</taxon>
        <taxon>Balneolales</taxon>
        <taxon>Balneolaceae</taxon>
        <taxon>Rhodohalobacter</taxon>
    </lineage>
</organism>
<accession>A0ABS9KIZ5</accession>
<evidence type="ECO:0000313" key="6">
    <source>
        <dbReference type="EMBL" id="MCG2590823.1"/>
    </source>
</evidence>
<dbReference type="RefSeq" id="WP_237856313.1">
    <property type="nucleotide sequence ID" value="NZ_JAKLWS010000045.1"/>
</dbReference>
<dbReference type="PANTHER" id="PTHR43369">
    <property type="entry name" value="PHOSPHORIBOSYLGLYCINAMIDE FORMYLTRANSFERASE"/>
    <property type="match status" value="1"/>
</dbReference>
<evidence type="ECO:0000256" key="4">
    <source>
        <dbReference type="ARBA" id="ARBA00022755"/>
    </source>
</evidence>
<keyword evidence="3 6" id="KW-0808">Transferase</keyword>